<dbReference type="Gene3D" id="2.30.60.10">
    <property type="entry name" value="Cyanovirin-N"/>
    <property type="match status" value="1"/>
</dbReference>
<protein>
    <submittedName>
        <fullName evidence="1">Uncharacterized protein</fullName>
    </submittedName>
</protein>
<evidence type="ECO:0000313" key="1">
    <source>
        <dbReference type="EMBL" id="RPA76390.1"/>
    </source>
</evidence>
<proteinExistence type="predicted"/>
<sequence length="215" mass="24775">MPQSFIGSTRNVSYDTELGVLSAECRVSESSNEWKTSWLNISGCLRQDYYGIKLFNGPLVSGGDSENLTSFNADHERARVTFTDGRRITRKRESQVRENISFWQSLIRNAGWTDEWTGYEHSVDLNDYLRNKDGLLECVVGEDKEPLWIVKKLIGFINKMPMPGTPVAIVSVKANDLKRKQEYSKRETDDEEWVKSTYVEDKKRVYRGVFVEIKG</sequence>
<evidence type="ECO:0000313" key="2">
    <source>
        <dbReference type="Proteomes" id="UP000275078"/>
    </source>
</evidence>
<dbReference type="OrthoDB" id="2857413at2759"/>
<accession>A0A3N4HX19</accession>
<reference evidence="1 2" key="1">
    <citation type="journal article" date="2018" name="Nat. Ecol. Evol.">
        <title>Pezizomycetes genomes reveal the molecular basis of ectomycorrhizal truffle lifestyle.</title>
        <authorList>
            <person name="Murat C."/>
            <person name="Payen T."/>
            <person name="Noel B."/>
            <person name="Kuo A."/>
            <person name="Morin E."/>
            <person name="Chen J."/>
            <person name="Kohler A."/>
            <person name="Krizsan K."/>
            <person name="Balestrini R."/>
            <person name="Da Silva C."/>
            <person name="Montanini B."/>
            <person name="Hainaut M."/>
            <person name="Levati E."/>
            <person name="Barry K.W."/>
            <person name="Belfiori B."/>
            <person name="Cichocki N."/>
            <person name="Clum A."/>
            <person name="Dockter R.B."/>
            <person name="Fauchery L."/>
            <person name="Guy J."/>
            <person name="Iotti M."/>
            <person name="Le Tacon F."/>
            <person name="Lindquist E.A."/>
            <person name="Lipzen A."/>
            <person name="Malagnac F."/>
            <person name="Mello A."/>
            <person name="Molinier V."/>
            <person name="Miyauchi S."/>
            <person name="Poulain J."/>
            <person name="Riccioni C."/>
            <person name="Rubini A."/>
            <person name="Sitrit Y."/>
            <person name="Splivallo R."/>
            <person name="Traeger S."/>
            <person name="Wang M."/>
            <person name="Zifcakova L."/>
            <person name="Wipf D."/>
            <person name="Zambonelli A."/>
            <person name="Paolocci F."/>
            <person name="Nowrousian M."/>
            <person name="Ottonello S."/>
            <person name="Baldrian P."/>
            <person name="Spatafora J.W."/>
            <person name="Henrissat B."/>
            <person name="Nagy L.G."/>
            <person name="Aury J.M."/>
            <person name="Wincker P."/>
            <person name="Grigoriev I.V."/>
            <person name="Bonfante P."/>
            <person name="Martin F.M."/>
        </authorList>
    </citation>
    <scope>NUCLEOTIDE SEQUENCE [LARGE SCALE GENOMIC DNA]</scope>
    <source>
        <strain evidence="1 2">RN42</strain>
    </source>
</reference>
<dbReference type="EMBL" id="ML119745">
    <property type="protein sequence ID" value="RPA76390.1"/>
    <property type="molecule type" value="Genomic_DNA"/>
</dbReference>
<name>A0A3N4HX19_ASCIM</name>
<keyword evidence="2" id="KW-1185">Reference proteome</keyword>
<dbReference type="AlphaFoldDB" id="A0A3N4HX19"/>
<organism evidence="1 2">
    <name type="scientific">Ascobolus immersus RN42</name>
    <dbReference type="NCBI Taxonomy" id="1160509"/>
    <lineage>
        <taxon>Eukaryota</taxon>
        <taxon>Fungi</taxon>
        <taxon>Dikarya</taxon>
        <taxon>Ascomycota</taxon>
        <taxon>Pezizomycotina</taxon>
        <taxon>Pezizomycetes</taxon>
        <taxon>Pezizales</taxon>
        <taxon>Ascobolaceae</taxon>
        <taxon>Ascobolus</taxon>
    </lineage>
</organism>
<dbReference type="InterPro" id="IPR036673">
    <property type="entry name" value="Cyanovirin-N_sf"/>
</dbReference>
<gene>
    <name evidence="1" type="ORF">BJ508DRAFT_331166</name>
</gene>
<dbReference type="Proteomes" id="UP000275078">
    <property type="component" value="Unassembled WGS sequence"/>
</dbReference>